<evidence type="ECO:0000259" key="1">
    <source>
        <dbReference type="Pfam" id="PF05699"/>
    </source>
</evidence>
<dbReference type="InterPro" id="IPR008906">
    <property type="entry name" value="HATC_C_dom"/>
</dbReference>
<organism evidence="2 3">
    <name type="scientific">Racocetra fulgida</name>
    <dbReference type="NCBI Taxonomy" id="60492"/>
    <lineage>
        <taxon>Eukaryota</taxon>
        <taxon>Fungi</taxon>
        <taxon>Fungi incertae sedis</taxon>
        <taxon>Mucoromycota</taxon>
        <taxon>Glomeromycotina</taxon>
        <taxon>Glomeromycetes</taxon>
        <taxon>Diversisporales</taxon>
        <taxon>Gigasporaceae</taxon>
        <taxon>Racocetra</taxon>
    </lineage>
</organism>
<dbReference type="Pfam" id="PF05699">
    <property type="entry name" value="Dimer_Tnp_hAT"/>
    <property type="match status" value="1"/>
</dbReference>
<feature type="non-terminal residue" evidence="2">
    <location>
        <position position="1"/>
    </location>
</feature>
<reference evidence="2" key="1">
    <citation type="submission" date="2021-06" db="EMBL/GenBank/DDBJ databases">
        <authorList>
            <person name="Kallberg Y."/>
            <person name="Tangrot J."/>
            <person name="Rosling A."/>
        </authorList>
    </citation>
    <scope>NUCLEOTIDE SEQUENCE</scope>
    <source>
        <strain evidence="2">IN212</strain>
    </source>
</reference>
<dbReference type="OrthoDB" id="2409584at2759"/>
<accession>A0A9N9E2A0</accession>
<keyword evidence="3" id="KW-1185">Reference proteome</keyword>
<feature type="domain" description="HAT C-terminal dimerisation" evidence="1">
    <location>
        <begin position="120"/>
        <end position="157"/>
    </location>
</feature>
<dbReference type="Proteomes" id="UP000789396">
    <property type="component" value="Unassembled WGS sequence"/>
</dbReference>
<name>A0A9N9E2A0_9GLOM</name>
<dbReference type="SUPFAM" id="SSF53098">
    <property type="entry name" value="Ribonuclease H-like"/>
    <property type="match status" value="1"/>
</dbReference>
<proteinExistence type="predicted"/>
<evidence type="ECO:0000313" key="2">
    <source>
        <dbReference type="EMBL" id="CAG8662005.1"/>
    </source>
</evidence>
<dbReference type="EMBL" id="CAJVPZ010014950">
    <property type="protein sequence ID" value="CAG8662005.1"/>
    <property type="molecule type" value="Genomic_DNA"/>
</dbReference>
<dbReference type="AlphaFoldDB" id="A0A9N9E2A0"/>
<comment type="caution">
    <text evidence="2">The sequence shown here is derived from an EMBL/GenBank/DDBJ whole genome shotgun (WGS) entry which is preliminary data.</text>
</comment>
<evidence type="ECO:0000313" key="3">
    <source>
        <dbReference type="Proteomes" id="UP000789396"/>
    </source>
</evidence>
<gene>
    <name evidence="2" type="ORF">RFULGI_LOCUS8887</name>
</gene>
<dbReference type="GO" id="GO:0046983">
    <property type="term" value="F:protein dimerization activity"/>
    <property type="evidence" value="ECO:0007669"/>
    <property type="project" value="InterPro"/>
</dbReference>
<dbReference type="InterPro" id="IPR012337">
    <property type="entry name" value="RNaseH-like_sf"/>
</dbReference>
<sequence>HHLIEPPVNIEGLYNLVKAASYLSLQEYWEVSQEIGLIASFLDSRIKNLKFIEDVNIKTTTINTVRRLCIEEEPLTWEILTNNSFTRISNKSTVKPTETNNLMEDLYSNEESDESIEETELAQKYLSVPATSVLSEHLFSDAGQHITALHNRLQPDM</sequence>
<protein>
    <submittedName>
        <fullName evidence="2">2759_t:CDS:1</fullName>
    </submittedName>
</protein>
<feature type="non-terminal residue" evidence="2">
    <location>
        <position position="157"/>
    </location>
</feature>